<reference evidence="1 2" key="1">
    <citation type="submission" date="2017-07" db="EMBL/GenBank/DDBJ databases">
        <authorList>
            <person name="Talla V."/>
            <person name="Backstrom N."/>
        </authorList>
    </citation>
    <scope>NUCLEOTIDE SEQUENCE [LARGE SCALE GENOMIC DNA]</scope>
</reference>
<organism evidence="1 2">
    <name type="scientific">Leptidea sinapis</name>
    <dbReference type="NCBI Taxonomy" id="189913"/>
    <lineage>
        <taxon>Eukaryota</taxon>
        <taxon>Metazoa</taxon>
        <taxon>Ecdysozoa</taxon>
        <taxon>Arthropoda</taxon>
        <taxon>Hexapoda</taxon>
        <taxon>Insecta</taxon>
        <taxon>Pterygota</taxon>
        <taxon>Neoptera</taxon>
        <taxon>Endopterygota</taxon>
        <taxon>Lepidoptera</taxon>
        <taxon>Glossata</taxon>
        <taxon>Ditrysia</taxon>
        <taxon>Papilionoidea</taxon>
        <taxon>Pieridae</taxon>
        <taxon>Dismorphiinae</taxon>
        <taxon>Leptidea</taxon>
    </lineage>
</organism>
<proteinExistence type="predicted"/>
<protein>
    <submittedName>
        <fullName evidence="1">Uncharacterized protein</fullName>
    </submittedName>
</protein>
<evidence type="ECO:0000313" key="1">
    <source>
        <dbReference type="EMBL" id="VVD04160.1"/>
    </source>
</evidence>
<accession>A0A5E4R109</accession>
<dbReference type="EMBL" id="FZQP02006837">
    <property type="protein sequence ID" value="VVD04160.1"/>
    <property type="molecule type" value="Genomic_DNA"/>
</dbReference>
<gene>
    <name evidence="1" type="ORF">LSINAPIS_LOCUS13981</name>
</gene>
<name>A0A5E4R109_9NEOP</name>
<dbReference type="Proteomes" id="UP000324832">
    <property type="component" value="Unassembled WGS sequence"/>
</dbReference>
<evidence type="ECO:0000313" key="2">
    <source>
        <dbReference type="Proteomes" id="UP000324832"/>
    </source>
</evidence>
<sequence length="384" mass="43302">MIGMQVNSRYSYKVDHAIEKTLRQSRDAMVRLCRCGYRPEEDEENILEMSPSCRPMFVYPLASTKTSLLHGNVSHDEDILFALLQLVSIHSIGYENQFIIVAFEARCTSARRSRLASRCEPPVPSLSLSLSPVLLPALNDPLYLGSVGGGTGLAEPPLPNSDPVDAYPNETSASNLRALLVSIRPHYVIKSSLSALRICRYRPSAVFKGNILFRLLQYGASKRDTTYSVDKSHPEHRESTTALSWLITTQDSVSVYNKVCFIPVTLMFLWPTKVKIISETKPDLEPTVIEIADKLFDSGKYEECYKLLIGSQDQNNIEIKWRICRVLYNMAKDPIHSKEHKKDLICRAHDIISGELENHWDVFAVQKWYALILDAKSSSEGGYG</sequence>
<dbReference type="AlphaFoldDB" id="A0A5E4R109"/>
<keyword evidence="2" id="KW-1185">Reference proteome</keyword>